<keyword evidence="8" id="KW-0902">Two-component regulatory system</keyword>
<evidence type="ECO:0000256" key="3">
    <source>
        <dbReference type="ARBA" id="ARBA00022553"/>
    </source>
</evidence>
<keyword evidence="9" id="KW-0812">Transmembrane</keyword>
<dbReference type="SMART" id="SM00387">
    <property type="entry name" value="HATPase_c"/>
    <property type="match status" value="1"/>
</dbReference>
<evidence type="ECO:0000256" key="8">
    <source>
        <dbReference type="ARBA" id="ARBA00023012"/>
    </source>
</evidence>
<keyword evidence="9" id="KW-1133">Transmembrane helix</keyword>
<evidence type="ECO:0000256" key="2">
    <source>
        <dbReference type="ARBA" id="ARBA00012438"/>
    </source>
</evidence>
<evidence type="ECO:0000256" key="6">
    <source>
        <dbReference type="ARBA" id="ARBA00022777"/>
    </source>
</evidence>
<dbReference type="Gene3D" id="3.30.565.10">
    <property type="entry name" value="Histidine kinase-like ATPase, C-terminal domain"/>
    <property type="match status" value="1"/>
</dbReference>
<keyword evidence="9" id="KW-0472">Membrane</keyword>
<dbReference type="RefSeq" id="WP_380750894.1">
    <property type="nucleotide sequence ID" value="NZ_JBHSRF010000013.1"/>
</dbReference>
<feature type="transmembrane region" description="Helical" evidence="9">
    <location>
        <begin position="110"/>
        <end position="129"/>
    </location>
</feature>
<feature type="transmembrane region" description="Helical" evidence="9">
    <location>
        <begin position="135"/>
        <end position="155"/>
    </location>
</feature>
<dbReference type="PANTHER" id="PTHR24421">
    <property type="entry name" value="NITRATE/NITRITE SENSOR PROTEIN NARX-RELATED"/>
    <property type="match status" value="1"/>
</dbReference>
<evidence type="ECO:0000256" key="9">
    <source>
        <dbReference type="SAM" id="Phobius"/>
    </source>
</evidence>
<dbReference type="InterPro" id="IPR011712">
    <property type="entry name" value="Sig_transdc_His_kin_sub3_dim/P"/>
</dbReference>
<evidence type="ECO:0000256" key="1">
    <source>
        <dbReference type="ARBA" id="ARBA00000085"/>
    </source>
</evidence>
<dbReference type="Proteomes" id="UP001596137">
    <property type="component" value="Unassembled WGS sequence"/>
</dbReference>
<keyword evidence="6 11" id="KW-0418">Kinase</keyword>
<comment type="caution">
    <text evidence="11">The sequence shown here is derived from an EMBL/GenBank/DDBJ whole genome shotgun (WGS) entry which is preliminary data.</text>
</comment>
<dbReference type="PANTHER" id="PTHR24421:SF10">
    <property type="entry name" value="NITRATE_NITRITE SENSOR PROTEIN NARQ"/>
    <property type="match status" value="1"/>
</dbReference>
<feature type="domain" description="Histidine kinase/HSP90-like ATPase" evidence="10">
    <location>
        <begin position="276"/>
        <end position="368"/>
    </location>
</feature>
<feature type="transmembrane region" description="Helical" evidence="9">
    <location>
        <begin position="12"/>
        <end position="30"/>
    </location>
</feature>
<dbReference type="InterPro" id="IPR036890">
    <property type="entry name" value="HATPase_C_sf"/>
</dbReference>
<dbReference type="Pfam" id="PF02518">
    <property type="entry name" value="HATPase_c"/>
    <property type="match status" value="1"/>
</dbReference>
<dbReference type="GO" id="GO:0016301">
    <property type="term" value="F:kinase activity"/>
    <property type="evidence" value="ECO:0007669"/>
    <property type="project" value="UniProtKB-KW"/>
</dbReference>
<reference evidence="12" key="1">
    <citation type="journal article" date="2019" name="Int. J. Syst. Evol. Microbiol.">
        <title>The Global Catalogue of Microorganisms (GCM) 10K type strain sequencing project: providing services to taxonomists for standard genome sequencing and annotation.</title>
        <authorList>
            <consortium name="The Broad Institute Genomics Platform"/>
            <consortium name="The Broad Institute Genome Sequencing Center for Infectious Disease"/>
            <person name="Wu L."/>
            <person name="Ma J."/>
        </authorList>
    </citation>
    <scope>NUCLEOTIDE SEQUENCE [LARGE SCALE GENOMIC DNA]</scope>
    <source>
        <strain evidence="12">JCM 30346</strain>
    </source>
</reference>
<dbReference type="Gene3D" id="1.20.5.1930">
    <property type="match status" value="1"/>
</dbReference>
<keyword evidence="4" id="KW-0808">Transferase</keyword>
<dbReference type="EC" id="2.7.13.3" evidence="2"/>
<evidence type="ECO:0000256" key="4">
    <source>
        <dbReference type="ARBA" id="ARBA00022679"/>
    </source>
</evidence>
<dbReference type="CDD" id="cd16917">
    <property type="entry name" value="HATPase_UhpB-NarQ-NarX-like"/>
    <property type="match status" value="1"/>
</dbReference>
<dbReference type="InterPro" id="IPR003594">
    <property type="entry name" value="HATPase_dom"/>
</dbReference>
<dbReference type="Pfam" id="PF07730">
    <property type="entry name" value="HisKA_3"/>
    <property type="match status" value="1"/>
</dbReference>
<feature type="transmembrane region" description="Helical" evidence="9">
    <location>
        <begin position="58"/>
        <end position="78"/>
    </location>
</feature>
<dbReference type="EMBL" id="JBHSRF010000013">
    <property type="protein sequence ID" value="MFC6081933.1"/>
    <property type="molecule type" value="Genomic_DNA"/>
</dbReference>
<sequence length="372" mass="38981">MRWRGVPGDAWLGGVFVLVLALWAFQLAWARGGDKWQFGVATGVVVCAIALRRGRGRVWAAVAGMVVAAAAAVVARLAELPSEPGPAMALALAVLVGSAVRVLPVLTAGAVAAGGFLVVAVCGFAAATAGLPSVMVLNGVAWLAALAVGLNLRMFDMNRRVVAEKVRRDERLALARELHDVVAHHITGIVVQSQAARLVARKHPEKLADSLAGIEGAGSEALAAMRSVVGILRDADDAPPATPAPEGLGDLVGRFSSHGLPVHLRLPDHDLEWPPEITSTVYRVVQESLTNVSRHAPHAASATVSVTENRNIVTVEVSDDAPQLPTRHRTGYGLTGMRERLEALGGTLHAGPAPGTGWSVLATLPVPTRRRR</sequence>
<dbReference type="InterPro" id="IPR050482">
    <property type="entry name" value="Sensor_HK_TwoCompSys"/>
</dbReference>
<comment type="catalytic activity">
    <reaction evidence="1">
        <text>ATP + protein L-histidine = ADP + protein N-phospho-L-histidine.</text>
        <dbReference type="EC" id="2.7.13.3"/>
    </reaction>
</comment>
<keyword evidence="7" id="KW-0067">ATP-binding</keyword>
<protein>
    <recommendedName>
        <fullName evidence="2">histidine kinase</fullName>
        <ecNumber evidence="2">2.7.13.3</ecNumber>
    </recommendedName>
</protein>
<dbReference type="SUPFAM" id="SSF55874">
    <property type="entry name" value="ATPase domain of HSP90 chaperone/DNA topoisomerase II/histidine kinase"/>
    <property type="match status" value="1"/>
</dbReference>
<evidence type="ECO:0000313" key="11">
    <source>
        <dbReference type="EMBL" id="MFC6081933.1"/>
    </source>
</evidence>
<evidence type="ECO:0000313" key="12">
    <source>
        <dbReference type="Proteomes" id="UP001596137"/>
    </source>
</evidence>
<accession>A0ABW1NGC4</accession>
<evidence type="ECO:0000256" key="7">
    <source>
        <dbReference type="ARBA" id="ARBA00022840"/>
    </source>
</evidence>
<keyword evidence="3" id="KW-0597">Phosphoprotein</keyword>
<keyword evidence="5" id="KW-0547">Nucleotide-binding</keyword>
<name>A0ABW1NGC4_9ACTN</name>
<organism evidence="11 12">
    <name type="scientific">Sphaerisporangium aureirubrum</name>
    <dbReference type="NCBI Taxonomy" id="1544736"/>
    <lineage>
        <taxon>Bacteria</taxon>
        <taxon>Bacillati</taxon>
        <taxon>Actinomycetota</taxon>
        <taxon>Actinomycetes</taxon>
        <taxon>Streptosporangiales</taxon>
        <taxon>Streptosporangiaceae</taxon>
        <taxon>Sphaerisporangium</taxon>
    </lineage>
</organism>
<proteinExistence type="predicted"/>
<evidence type="ECO:0000259" key="10">
    <source>
        <dbReference type="SMART" id="SM00387"/>
    </source>
</evidence>
<keyword evidence="12" id="KW-1185">Reference proteome</keyword>
<evidence type="ECO:0000256" key="5">
    <source>
        <dbReference type="ARBA" id="ARBA00022741"/>
    </source>
</evidence>
<gene>
    <name evidence="11" type="ORF">ACFP1K_12260</name>
</gene>